<evidence type="ECO:0000313" key="1">
    <source>
        <dbReference type="EMBL" id="KAG2210177.1"/>
    </source>
</evidence>
<dbReference type="EMBL" id="JAEPRC010000084">
    <property type="protein sequence ID" value="KAG2210177.1"/>
    <property type="molecule type" value="Genomic_DNA"/>
</dbReference>
<name>A0A8H7RIC6_9FUNG</name>
<comment type="caution">
    <text evidence="2">The sequence shown here is derived from an EMBL/GenBank/DDBJ whole genome shotgun (WGS) entry which is preliminary data.</text>
</comment>
<organism evidence="2 3">
    <name type="scientific">Mucor plumbeus</name>
    <dbReference type="NCBI Taxonomy" id="97098"/>
    <lineage>
        <taxon>Eukaryota</taxon>
        <taxon>Fungi</taxon>
        <taxon>Fungi incertae sedis</taxon>
        <taxon>Mucoromycota</taxon>
        <taxon>Mucoromycotina</taxon>
        <taxon>Mucoromycetes</taxon>
        <taxon>Mucorales</taxon>
        <taxon>Mucorineae</taxon>
        <taxon>Mucoraceae</taxon>
        <taxon>Mucor</taxon>
    </lineage>
</organism>
<evidence type="ECO:0000313" key="2">
    <source>
        <dbReference type="EMBL" id="KAG2210178.1"/>
    </source>
</evidence>
<dbReference type="Proteomes" id="UP000650833">
    <property type="component" value="Unassembled WGS sequence"/>
</dbReference>
<dbReference type="AlphaFoldDB" id="A0A8H7RIC6"/>
<keyword evidence="3" id="KW-1185">Reference proteome</keyword>
<proteinExistence type="predicted"/>
<sequence>MPTEHRRESCIGTFNYHSSSGVQQGKAEENFKEQARTQMYNELVHRPGTAYVEYIGQPAKVAEHGKMYIYAGEENFKFTNPISTTHSGSWDKTETVEYSANFDVDTI</sequence>
<dbReference type="EMBL" id="JAEPRC010000084">
    <property type="protein sequence ID" value="KAG2210178.1"/>
    <property type="molecule type" value="Genomic_DNA"/>
</dbReference>
<dbReference type="OrthoDB" id="4240863at2759"/>
<evidence type="ECO:0000313" key="3">
    <source>
        <dbReference type="Proteomes" id="UP000650833"/>
    </source>
</evidence>
<reference evidence="2" key="1">
    <citation type="submission" date="2020-12" db="EMBL/GenBank/DDBJ databases">
        <title>Metabolic potential, ecology and presence of endohyphal bacteria is reflected in genomic diversity of Mucoromycotina.</title>
        <authorList>
            <person name="Muszewska A."/>
            <person name="Okrasinska A."/>
            <person name="Steczkiewicz K."/>
            <person name="Drgas O."/>
            <person name="Orlowska M."/>
            <person name="Perlinska-Lenart U."/>
            <person name="Aleksandrzak-Piekarczyk T."/>
            <person name="Szatraj K."/>
            <person name="Zielenkiewicz U."/>
            <person name="Pilsyk S."/>
            <person name="Malc E."/>
            <person name="Mieczkowski P."/>
            <person name="Kruszewska J.S."/>
            <person name="Biernat P."/>
            <person name="Pawlowska J."/>
        </authorList>
    </citation>
    <scope>NUCLEOTIDE SEQUENCE</scope>
    <source>
        <strain evidence="2">CBS 226.32</strain>
    </source>
</reference>
<protein>
    <submittedName>
        <fullName evidence="2">Uncharacterized protein</fullName>
    </submittedName>
</protein>
<accession>A0A8H7RIC6</accession>
<gene>
    <name evidence="1" type="ORF">INT46_009715</name>
    <name evidence="2" type="ORF">INT46_009716</name>
</gene>